<dbReference type="AlphaFoldDB" id="A0A2P4UFI4"/>
<dbReference type="EMBL" id="MTBP01000002">
    <property type="protein sequence ID" value="POM23799.1"/>
    <property type="molecule type" value="Genomic_DNA"/>
</dbReference>
<protein>
    <submittedName>
        <fullName evidence="1">Uncharacterized protein</fullName>
    </submittedName>
</protein>
<evidence type="ECO:0000313" key="2">
    <source>
        <dbReference type="Proteomes" id="UP000242367"/>
    </source>
</evidence>
<accession>A0A2P4UFI4</accession>
<gene>
    <name evidence="1" type="ORF">BTM25_24250</name>
</gene>
<proteinExistence type="predicted"/>
<comment type="caution">
    <text evidence="1">The sequence shown here is derived from an EMBL/GenBank/DDBJ whole genome shotgun (WGS) entry which is preliminary data.</text>
</comment>
<reference evidence="1 2" key="1">
    <citation type="journal article" date="2017" name="Chemistry">
        <title>Isolation, Biosynthesis and Chemical Modifications of Rubterolones A-F: Rare Tropolone Alkaloids from Actinomadura sp. 5-2.</title>
        <authorList>
            <person name="Guo H."/>
            <person name="Benndorf R."/>
            <person name="Leichnitz D."/>
            <person name="Klassen J.L."/>
            <person name="Vollmers J."/>
            <person name="Gorls H."/>
            <person name="Steinacker M."/>
            <person name="Weigel C."/>
            <person name="Dahse H.M."/>
            <person name="Kaster A.K."/>
            <person name="de Beer Z.W."/>
            <person name="Poulsen M."/>
            <person name="Beemelmanns C."/>
        </authorList>
    </citation>
    <scope>NUCLEOTIDE SEQUENCE [LARGE SCALE GENOMIC DNA]</scope>
    <source>
        <strain evidence="1 2">5-2</strain>
    </source>
</reference>
<name>A0A2P4UFI4_9ACTN</name>
<sequence>MTPDEMELADSEAMKRKGFEAGEPVFEWGVGDEITVDNLLNALKGDGGAAPLRIQGTNQEAPIYVHVQYVRKVFEPRELDPEEQAREHQPLETHFDGCWLFEGWMTELHYAVPKVVRIRGYLDVYALLMQRIPDHPDPNGIIERIDT</sequence>
<evidence type="ECO:0000313" key="1">
    <source>
        <dbReference type="EMBL" id="POM23799.1"/>
    </source>
</evidence>
<keyword evidence="2" id="KW-1185">Reference proteome</keyword>
<organism evidence="1 2">
    <name type="scientific">Actinomadura rubteroloni</name>
    <dbReference type="NCBI Taxonomy" id="1926885"/>
    <lineage>
        <taxon>Bacteria</taxon>
        <taxon>Bacillati</taxon>
        <taxon>Actinomycetota</taxon>
        <taxon>Actinomycetes</taxon>
        <taxon>Streptosporangiales</taxon>
        <taxon>Thermomonosporaceae</taxon>
        <taxon>Actinomadura</taxon>
    </lineage>
</organism>
<dbReference type="Proteomes" id="UP000242367">
    <property type="component" value="Unassembled WGS sequence"/>
</dbReference>
<dbReference type="RefSeq" id="WP_103563003.1">
    <property type="nucleotide sequence ID" value="NZ_MTBP01000002.1"/>
</dbReference>